<proteinExistence type="predicted"/>
<evidence type="ECO:0000256" key="1">
    <source>
        <dbReference type="SAM" id="MobiDB-lite"/>
    </source>
</evidence>
<sequence>MQDSRSREPLSHRVGAGLATAAILCLFARVLWQVPEPDPKSRTQRLQVRWLARHGEAPPLPPAAADTPEVPAGQAHAALPPPHASEPRPAAAASAPATADPAADWSRRLYDGQGGIALPGELDGDGRTRGTDERVFEHRDELATGVGERATAGLFSKRAAGTRQSRREKWVYGEDIQPAQARRAPDVAFNPSLHERAADLGSEATGDAYKAAPIRHEPLPGLDGEASRRIRTVIGELERRYPRCGEEARRRWFGNALQHLDALERLEYRYRHGADPVEAEHTLPSAADSAYDLARRALWDAERRMKTCG</sequence>
<organism evidence="2 3">
    <name type="scientific">Stenotrophomonas acidaminiphila</name>
    <dbReference type="NCBI Taxonomy" id="128780"/>
    <lineage>
        <taxon>Bacteria</taxon>
        <taxon>Pseudomonadati</taxon>
        <taxon>Pseudomonadota</taxon>
        <taxon>Gammaproteobacteria</taxon>
        <taxon>Lysobacterales</taxon>
        <taxon>Lysobacteraceae</taxon>
        <taxon>Stenotrophomonas</taxon>
    </lineage>
</organism>
<feature type="compositionally biased region" description="Low complexity" evidence="1">
    <location>
        <begin position="87"/>
        <end position="102"/>
    </location>
</feature>
<feature type="region of interest" description="Disordered" evidence="1">
    <location>
        <begin position="57"/>
        <end position="102"/>
    </location>
</feature>
<dbReference type="EMBL" id="CP012900">
    <property type="protein sequence ID" value="ALJ26713.1"/>
    <property type="molecule type" value="Genomic_DNA"/>
</dbReference>
<dbReference type="RefSeq" id="WP_243351548.1">
    <property type="nucleotide sequence ID" value="NZ_JALCCJ010000014.1"/>
</dbReference>
<gene>
    <name evidence="2" type="ORF">AOT14_02520</name>
</gene>
<keyword evidence="3" id="KW-1185">Reference proteome</keyword>
<dbReference type="AlphaFoldDB" id="A0A0S1AV87"/>
<reference evidence="2 3" key="1">
    <citation type="journal article" date="2015" name="Genome Announc.">
        <title>Complete Genome Sequencing of Stenotrophomonas acidaminiphila ZAC14D2_NAIMI4_2, a Multidrug-Resistant Strain Isolated from Sediments of a Polluted River in Mexico, Uncovers New Antibiotic Resistance Genes and a Novel Class-II Lasso Peptide Biosynthesis Gene Cluster.</title>
        <authorList>
            <person name="Vinuesa P."/>
            <person name="Ochoa-Sanchez L.E."/>
        </authorList>
    </citation>
    <scope>NUCLEOTIDE SEQUENCE [LARGE SCALE GENOMIC DNA]</scope>
    <source>
        <strain evidence="2 3">ZAC14D2_NAIMI4_2</strain>
    </source>
</reference>
<protein>
    <submittedName>
        <fullName evidence="2">Uncharacterized protein</fullName>
    </submittedName>
</protein>
<evidence type="ECO:0000313" key="2">
    <source>
        <dbReference type="EMBL" id="ALJ26713.1"/>
    </source>
</evidence>
<accession>A0A0S1AV87</accession>
<name>A0A0S1AV87_9GAMM</name>
<evidence type="ECO:0000313" key="3">
    <source>
        <dbReference type="Proteomes" id="UP000061010"/>
    </source>
</evidence>
<dbReference type="PATRIC" id="fig|128780.6.peg.258"/>
<dbReference type="Proteomes" id="UP000061010">
    <property type="component" value="Chromosome"/>
</dbReference>
<dbReference type="KEGG" id="sacz:AOT14_02520"/>